<name>A0A645FLL9_9ZZZZ</name>
<gene>
    <name evidence="2" type="ORF">SDC9_162159</name>
</gene>
<protein>
    <submittedName>
        <fullName evidence="2">Uncharacterized protein</fullName>
    </submittedName>
</protein>
<accession>A0A645FLL9</accession>
<evidence type="ECO:0000313" key="2">
    <source>
        <dbReference type="EMBL" id="MPN14830.1"/>
    </source>
</evidence>
<evidence type="ECO:0000256" key="1">
    <source>
        <dbReference type="SAM" id="MobiDB-lite"/>
    </source>
</evidence>
<comment type="caution">
    <text evidence="2">The sequence shown here is derived from an EMBL/GenBank/DDBJ whole genome shotgun (WGS) entry which is preliminary data.</text>
</comment>
<reference evidence="2" key="1">
    <citation type="submission" date="2019-08" db="EMBL/GenBank/DDBJ databases">
        <authorList>
            <person name="Kucharzyk K."/>
            <person name="Murdoch R.W."/>
            <person name="Higgins S."/>
            <person name="Loffler F."/>
        </authorList>
    </citation>
    <scope>NUCLEOTIDE SEQUENCE</scope>
</reference>
<organism evidence="2">
    <name type="scientific">bioreactor metagenome</name>
    <dbReference type="NCBI Taxonomy" id="1076179"/>
    <lineage>
        <taxon>unclassified sequences</taxon>
        <taxon>metagenomes</taxon>
        <taxon>ecological metagenomes</taxon>
    </lineage>
</organism>
<dbReference type="EMBL" id="VSSQ01061506">
    <property type="protein sequence ID" value="MPN14830.1"/>
    <property type="molecule type" value="Genomic_DNA"/>
</dbReference>
<feature type="region of interest" description="Disordered" evidence="1">
    <location>
        <begin position="20"/>
        <end position="55"/>
    </location>
</feature>
<sequence>MGFDLVPGGDGSLADAVYLRGGALPRKDQRDRLRHKYDKRRGGDAEDENGGGPRR</sequence>
<dbReference type="AlphaFoldDB" id="A0A645FLL9"/>
<proteinExistence type="predicted"/>